<evidence type="ECO:0000256" key="1">
    <source>
        <dbReference type="SAM" id="MobiDB-lite"/>
    </source>
</evidence>
<proteinExistence type="predicted"/>
<reference evidence="3" key="1">
    <citation type="submission" date="2020-05" db="EMBL/GenBank/DDBJ databases">
        <authorList>
            <person name="Chiriac C."/>
            <person name="Salcher M."/>
            <person name="Ghai R."/>
            <person name="Kavagutti S V."/>
        </authorList>
    </citation>
    <scope>NUCLEOTIDE SEQUENCE</scope>
</reference>
<dbReference type="EMBL" id="CAFBMW010000023">
    <property type="protein sequence ID" value="CAB4952119.1"/>
    <property type="molecule type" value="Genomic_DNA"/>
</dbReference>
<organism evidence="3">
    <name type="scientific">freshwater metagenome</name>
    <dbReference type="NCBI Taxonomy" id="449393"/>
    <lineage>
        <taxon>unclassified sequences</taxon>
        <taxon>metagenomes</taxon>
        <taxon>ecological metagenomes</taxon>
    </lineage>
</organism>
<dbReference type="InterPro" id="IPR019606">
    <property type="entry name" value="GerMN"/>
</dbReference>
<feature type="domain" description="GerMN" evidence="2">
    <location>
        <begin position="86"/>
        <end position="174"/>
    </location>
</feature>
<evidence type="ECO:0000259" key="2">
    <source>
        <dbReference type="SMART" id="SM00909"/>
    </source>
</evidence>
<sequence>MARHLLVPLALALALVGCGLPDEDRTRAVDTPVPYELLESAPGAEDATTTGSPLRGVPVVLWLRGDDALVPAAVAASCQDAATDVVETTLRTLAAAPTTEEREAGLASALPPSAGLRLVSISNGLARVDVDLIDLGDPERLPFAVGQLVLSVTSAPDVDALELVASGRPVEAPLPGGALAEGPVTADDYAELLRGGGQSPEVPPDLGCPGEDR</sequence>
<dbReference type="Pfam" id="PF10646">
    <property type="entry name" value="Germane"/>
    <property type="match status" value="1"/>
</dbReference>
<name>A0A6J7KBP8_9ZZZZ</name>
<dbReference type="PROSITE" id="PS51257">
    <property type="entry name" value="PROKAR_LIPOPROTEIN"/>
    <property type="match status" value="1"/>
</dbReference>
<accession>A0A6J7KBP8</accession>
<evidence type="ECO:0000313" key="3">
    <source>
        <dbReference type="EMBL" id="CAB4952119.1"/>
    </source>
</evidence>
<gene>
    <name evidence="3" type="ORF">UFOPK3662_02625</name>
</gene>
<feature type="region of interest" description="Disordered" evidence="1">
    <location>
        <begin position="193"/>
        <end position="213"/>
    </location>
</feature>
<protein>
    <submittedName>
        <fullName evidence="3">Unannotated protein</fullName>
    </submittedName>
</protein>
<dbReference type="SMART" id="SM00909">
    <property type="entry name" value="Germane"/>
    <property type="match status" value="1"/>
</dbReference>
<dbReference type="AlphaFoldDB" id="A0A6J7KBP8"/>